<name>A0A6C0BR14_9ZZZZ</name>
<dbReference type="EMBL" id="MN739218">
    <property type="protein sequence ID" value="QHS94231.1"/>
    <property type="molecule type" value="Genomic_DNA"/>
</dbReference>
<sequence>MDIVIDSINKHNYELQQQIWDNERSKHFLHKFKLKLDVLENNCSSYDDKLSIQNTIDLIKNECDSILSEKDLYYTKFGIEIYKKAVEYADTLFHKLETRLVDIDSLDAQFLGTFSLGIKDEKVNLSIDDHKELNQLHLHHNDLHENNNTQSISKLQQEILKLYYKKKYGDSHKCMKDIDVYNSKHFNKWFNNASKRPTRYIKPDLENEYDLRQYYENRFNDKYKRKKDTNIFESYHFKNWIKNKQKLLTGVNNELIKRYSK</sequence>
<accession>A0A6C0BR14</accession>
<organism evidence="1">
    <name type="scientific">viral metagenome</name>
    <dbReference type="NCBI Taxonomy" id="1070528"/>
    <lineage>
        <taxon>unclassified sequences</taxon>
        <taxon>metagenomes</taxon>
        <taxon>organismal metagenomes</taxon>
    </lineage>
</organism>
<evidence type="ECO:0000313" key="1">
    <source>
        <dbReference type="EMBL" id="QHS94231.1"/>
    </source>
</evidence>
<proteinExistence type="predicted"/>
<protein>
    <submittedName>
        <fullName evidence="1">Uncharacterized protein</fullName>
    </submittedName>
</protein>
<reference evidence="1" key="1">
    <citation type="journal article" date="2020" name="Nature">
        <title>Giant virus diversity and host interactions through global metagenomics.</title>
        <authorList>
            <person name="Schulz F."/>
            <person name="Roux S."/>
            <person name="Paez-Espino D."/>
            <person name="Jungbluth S."/>
            <person name="Walsh D.A."/>
            <person name="Denef V.J."/>
            <person name="McMahon K.D."/>
            <person name="Konstantinidis K.T."/>
            <person name="Eloe-Fadrosh E.A."/>
            <person name="Kyrpides N.C."/>
            <person name="Woyke T."/>
        </authorList>
    </citation>
    <scope>NUCLEOTIDE SEQUENCE</scope>
    <source>
        <strain evidence="1">GVMAG-M-3300018416-26</strain>
    </source>
</reference>
<dbReference type="AlphaFoldDB" id="A0A6C0BR14"/>